<evidence type="ECO:0000259" key="7">
    <source>
        <dbReference type="Pfam" id="PF04042"/>
    </source>
</evidence>
<comment type="subcellular location">
    <subcellularLocation>
        <location evidence="1">Nucleus</location>
    </subcellularLocation>
</comment>
<dbReference type="InterPro" id="IPR016722">
    <property type="entry name" value="DNA_pol_alpha_bsu"/>
</dbReference>
<dbReference type="GO" id="GO:0006270">
    <property type="term" value="P:DNA replication initiation"/>
    <property type="evidence" value="ECO:0007669"/>
    <property type="project" value="TreeGrafter"/>
</dbReference>
<dbReference type="AlphaFoldDB" id="A0A6A1V4S1"/>
<gene>
    <name evidence="11" type="ORF">CJ030_MR7G017733</name>
</gene>
<evidence type="ECO:0000259" key="8">
    <source>
        <dbReference type="Pfam" id="PF07714"/>
    </source>
</evidence>
<sequence length="760" mass="84552">MEEEIVAEFKKSGFVLDEEEEIAKKCLTFCINYNLNPSDLVSSWEVYYLNRQMNEATVQNTEMDGFLQHLQNEQKEAILKDESALHFYSSKDVDMILNDEDGDTQEAILGSPTDTSQRLNSEPLDSTPQTNGNIFSSGKLSKHVTPFGQRTNKFVKKFSIGNMCDTENREKEHDQENNEDDIIKKVQPQKRCSLIVHGSGPEPGCRFMYDRVEDRFNALENRIKRRTTALVASGLYDEPVDPTLASQKIIFTAGMICCDGEGHLNEKSTLLQTSIEHSGGQRVRLELQKLSQFSVFPGQVVGIEGHNPSGHCLIASKLVDSVPLSTIADVNLRPAKRQALDQEIQSTDISFTQEDLSVIIASGPFTTVDNILFEPLTELLAYATRKLPQVLILLGPFVDSEHPEIKKGTTNKSFDEIFKVEILRRVQDYAEYMGPDARVILVPSIRDANHDFVFPQPPFDIHPPDLKHQLTSVSNPGVFAANQVKIGCCTVDILKHLSGEEMSRNPKDGAITDRISRLANHILTQQRHVVLLSSISTGRGGPIGFLTCSRSSSYLCNSRYSDPTFRHEVICEGGYLAPEYAMRGHLTEKADVFGFGVVALEILSGRPNSDNTLDAEKIYLLEWAWTLHENNQALGLVDPKLLEFNENEATRVIGVALLCTQASPMMRPSMSRVVGMLSGDIEVGTVTSKPSYLTDWDFTDITSSFLNEDVTSLTASSVSKSQRKMQDSIAVDVSSQRTDPAPSPFNVTELMTNDIIAEGR</sequence>
<dbReference type="Pfam" id="PF04042">
    <property type="entry name" value="DNA_pol_E_B"/>
    <property type="match status" value="1"/>
</dbReference>
<organism evidence="11 12">
    <name type="scientific">Morella rubra</name>
    <name type="common">Chinese bayberry</name>
    <dbReference type="NCBI Taxonomy" id="262757"/>
    <lineage>
        <taxon>Eukaryota</taxon>
        <taxon>Viridiplantae</taxon>
        <taxon>Streptophyta</taxon>
        <taxon>Embryophyta</taxon>
        <taxon>Tracheophyta</taxon>
        <taxon>Spermatophyta</taxon>
        <taxon>Magnoliopsida</taxon>
        <taxon>eudicotyledons</taxon>
        <taxon>Gunneridae</taxon>
        <taxon>Pentapetalae</taxon>
        <taxon>rosids</taxon>
        <taxon>fabids</taxon>
        <taxon>Fagales</taxon>
        <taxon>Myricaceae</taxon>
        <taxon>Morella</taxon>
    </lineage>
</organism>
<name>A0A6A1V4S1_9ROSI</name>
<dbReference type="PANTHER" id="PTHR23061:SF12">
    <property type="entry name" value="DNA POLYMERASE ALPHA SUBUNIT B"/>
    <property type="match status" value="1"/>
</dbReference>
<dbReference type="InterPro" id="IPR007185">
    <property type="entry name" value="DNA_pol_a/d/e_bsu"/>
</dbReference>
<dbReference type="InterPro" id="IPR001245">
    <property type="entry name" value="Ser-Thr/Tyr_kinase_cat_dom"/>
</dbReference>
<evidence type="ECO:0000256" key="4">
    <source>
        <dbReference type="ARBA" id="ARBA00022705"/>
    </source>
</evidence>
<accession>A0A6A1V4S1</accession>
<evidence type="ECO:0000313" key="12">
    <source>
        <dbReference type="Proteomes" id="UP000516437"/>
    </source>
</evidence>
<protein>
    <recommendedName>
        <fullName evidence="3">DNA polymerase alpha subunit B</fullName>
    </recommendedName>
</protein>
<feature type="compositionally biased region" description="Polar residues" evidence="6">
    <location>
        <begin position="112"/>
        <end position="138"/>
    </location>
</feature>
<evidence type="ECO:0000256" key="6">
    <source>
        <dbReference type="SAM" id="MobiDB-lite"/>
    </source>
</evidence>
<dbReference type="GO" id="GO:0004672">
    <property type="term" value="F:protein kinase activity"/>
    <property type="evidence" value="ECO:0007669"/>
    <property type="project" value="InterPro"/>
</dbReference>
<evidence type="ECO:0000256" key="5">
    <source>
        <dbReference type="ARBA" id="ARBA00023242"/>
    </source>
</evidence>
<feature type="domain" description="DNA polymerase alpha subunit B OB" evidence="10">
    <location>
        <begin position="238"/>
        <end position="319"/>
    </location>
</feature>
<dbReference type="PANTHER" id="PTHR23061">
    <property type="entry name" value="DNA POLYMERASE 2 ALPHA 70 KDA SUBUNIT"/>
    <property type="match status" value="1"/>
</dbReference>
<feature type="domain" description="DNA polymerase alpha subunit B N-terminal" evidence="9">
    <location>
        <begin position="3"/>
        <end position="60"/>
    </location>
</feature>
<dbReference type="InterPro" id="IPR043034">
    <property type="entry name" value="DNA_pol_alpha_B_N_sf"/>
</dbReference>
<evidence type="ECO:0000259" key="10">
    <source>
        <dbReference type="Pfam" id="PF22062"/>
    </source>
</evidence>
<dbReference type="Gene3D" id="3.60.21.60">
    <property type="match status" value="1"/>
</dbReference>
<dbReference type="GO" id="GO:0005658">
    <property type="term" value="C:alpha DNA polymerase:primase complex"/>
    <property type="evidence" value="ECO:0007669"/>
    <property type="project" value="TreeGrafter"/>
</dbReference>
<proteinExistence type="inferred from homology"/>
<feature type="domain" description="Serine-threonine/tyrosine-protein kinase catalytic" evidence="8">
    <location>
        <begin position="574"/>
        <end position="675"/>
    </location>
</feature>
<dbReference type="InterPro" id="IPR054300">
    <property type="entry name" value="OB_DPOA2"/>
</dbReference>
<evidence type="ECO:0000256" key="3">
    <source>
        <dbReference type="ARBA" id="ARBA00018596"/>
    </source>
</evidence>
<feature type="region of interest" description="Disordered" evidence="6">
    <location>
        <begin position="104"/>
        <end position="138"/>
    </location>
</feature>
<comment type="similarity">
    <text evidence="2">Belongs to the DNA polymerase alpha subunit B family.</text>
</comment>
<dbReference type="FunFam" id="3.60.21.60:FF:000004">
    <property type="entry name" value="DNA polymerase alpha subunit B"/>
    <property type="match status" value="1"/>
</dbReference>
<dbReference type="SUPFAM" id="SSF56112">
    <property type="entry name" value="Protein kinase-like (PK-like)"/>
    <property type="match status" value="1"/>
</dbReference>
<dbReference type="Pfam" id="PF07714">
    <property type="entry name" value="PK_Tyr_Ser-Thr"/>
    <property type="match status" value="1"/>
</dbReference>
<dbReference type="InterPro" id="IPR013627">
    <property type="entry name" value="Pol_alpha_B_N"/>
</dbReference>
<dbReference type="GO" id="GO:0003677">
    <property type="term" value="F:DNA binding"/>
    <property type="evidence" value="ECO:0007669"/>
    <property type="project" value="InterPro"/>
</dbReference>
<dbReference type="InterPro" id="IPR011009">
    <property type="entry name" value="Kinase-like_dom_sf"/>
</dbReference>
<keyword evidence="5" id="KW-0539">Nucleus</keyword>
<evidence type="ECO:0000313" key="11">
    <source>
        <dbReference type="EMBL" id="KAB1207764.1"/>
    </source>
</evidence>
<dbReference type="Pfam" id="PF22062">
    <property type="entry name" value="OB_DPOA2"/>
    <property type="match status" value="1"/>
</dbReference>
<reference evidence="11 12" key="1">
    <citation type="journal article" date="2019" name="Plant Biotechnol. J.">
        <title>The red bayberry genome and genetic basis of sex determination.</title>
        <authorList>
            <person name="Jia H.M."/>
            <person name="Jia H.J."/>
            <person name="Cai Q.L."/>
            <person name="Wang Y."/>
            <person name="Zhao H.B."/>
            <person name="Yang W.F."/>
            <person name="Wang G.Y."/>
            <person name="Li Y.H."/>
            <person name="Zhan D.L."/>
            <person name="Shen Y.T."/>
            <person name="Niu Q.F."/>
            <person name="Chang L."/>
            <person name="Qiu J."/>
            <person name="Zhao L."/>
            <person name="Xie H.B."/>
            <person name="Fu W.Y."/>
            <person name="Jin J."/>
            <person name="Li X.W."/>
            <person name="Jiao Y."/>
            <person name="Zhou C.C."/>
            <person name="Tu T."/>
            <person name="Chai C.Y."/>
            <person name="Gao J.L."/>
            <person name="Fan L.J."/>
            <person name="van de Weg E."/>
            <person name="Wang J.Y."/>
            <person name="Gao Z.S."/>
        </authorList>
    </citation>
    <scope>NUCLEOTIDE SEQUENCE [LARGE SCALE GENOMIC DNA]</scope>
    <source>
        <tissue evidence="11">Leaves</tissue>
    </source>
</reference>
<dbReference type="OrthoDB" id="336885at2759"/>
<dbReference type="Pfam" id="PF08418">
    <property type="entry name" value="Pol_alpha_B_N"/>
    <property type="match status" value="1"/>
</dbReference>
<dbReference type="Proteomes" id="UP000516437">
    <property type="component" value="Chromosome 7"/>
</dbReference>
<dbReference type="FunFam" id="1.10.8.530:FF:000002">
    <property type="entry name" value="DNA polymerase alpha subunit B"/>
    <property type="match status" value="1"/>
</dbReference>
<keyword evidence="4" id="KW-0235">DNA replication</keyword>
<dbReference type="Gene3D" id="1.10.8.530">
    <property type="entry name" value="DNA polymerase alpha-primase, subunit B, N-terminal domain"/>
    <property type="match status" value="1"/>
</dbReference>
<keyword evidence="12" id="KW-1185">Reference proteome</keyword>
<evidence type="ECO:0000256" key="2">
    <source>
        <dbReference type="ARBA" id="ARBA00007299"/>
    </source>
</evidence>
<feature type="domain" description="DNA polymerase alpha/delta/epsilon subunit B" evidence="7">
    <location>
        <begin position="358"/>
        <end position="527"/>
    </location>
</feature>
<dbReference type="EMBL" id="RXIC02000025">
    <property type="protein sequence ID" value="KAB1207764.1"/>
    <property type="molecule type" value="Genomic_DNA"/>
</dbReference>
<comment type="caution">
    <text evidence="11">The sequence shown here is derived from an EMBL/GenBank/DDBJ whole genome shotgun (WGS) entry which is preliminary data.</text>
</comment>
<dbReference type="Gene3D" id="1.10.510.10">
    <property type="entry name" value="Transferase(Phosphotransferase) domain 1"/>
    <property type="match status" value="1"/>
</dbReference>
<evidence type="ECO:0000256" key="1">
    <source>
        <dbReference type="ARBA" id="ARBA00004123"/>
    </source>
</evidence>
<evidence type="ECO:0000259" key="9">
    <source>
        <dbReference type="Pfam" id="PF08418"/>
    </source>
</evidence>